<feature type="domain" description="Doublecortin" evidence="7">
    <location>
        <begin position="38"/>
        <end position="120"/>
    </location>
</feature>
<keyword evidence="5" id="KW-0966">Cell projection</keyword>
<keyword evidence="4" id="KW-0677">Repeat</keyword>
<dbReference type="GO" id="GO:0035082">
    <property type="term" value="P:axoneme assembly"/>
    <property type="evidence" value="ECO:0007669"/>
    <property type="project" value="TreeGrafter"/>
</dbReference>
<reference evidence="8" key="1">
    <citation type="submission" date="2023-08" db="EMBL/GenBank/DDBJ databases">
        <title>Pelteobagrus vachellii genome.</title>
        <authorList>
            <person name="Liu H."/>
        </authorList>
    </citation>
    <scope>NUCLEOTIDE SEQUENCE</scope>
    <source>
        <strain evidence="8">PRFRI_2022a</strain>
        <tissue evidence="8">Muscle</tissue>
    </source>
</reference>
<dbReference type="GO" id="GO:0042461">
    <property type="term" value="P:photoreceptor cell development"/>
    <property type="evidence" value="ECO:0007669"/>
    <property type="project" value="TreeGrafter"/>
</dbReference>
<feature type="compositionally biased region" description="Polar residues" evidence="6">
    <location>
        <begin position="1127"/>
        <end position="1139"/>
    </location>
</feature>
<dbReference type="GO" id="GO:0035556">
    <property type="term" value="P:intracellular signal transduction"/>
    <property type="evidence" value="ECO:0007669"/>
    <property type="project" value="InterPro"/>
</dbReference>
<dbReference type="SUPFAM" id="SSF89837">
    <property type="entry name" value="Doublecortin (DC)"/>
    <property type="match status" value="2"/>
</dbReference>
<dbReference type="Proteomes" id="UP001187315">
    <property type="component" value="Unassembled WGS sequence"/>
</dbReference>
<feature type="region of interest" description="Disordered" evidence="6">
    <location>
        <begin position="1127"/>
        <end position="1159"/>
    </location>
</feature>
<dbReference type="PANTHER" id="PTHR23005:SF4">
    <property type="entry name" value="OXYGEN-REGULATED PROTEIN 1"/>
    <property type="match status" value="1"/>
</dbReference>
<evidence type="ECO:0000259" key="7">
    <source>
        <dbReference type="PROSITE" id="PS50309"/>
    </source>
</evidence>
<proteinExistence type="predicted"/>
<organism evidence="8 9">
    <name type="scientific">Tachysurus vachellii</name>
    <name type="common">Darkbarbel catfish</name>
    <name type="synonym">Pelteobagrus vachellii</name>
    <dbReference type="NCBI Taxonomy" id="175792"/>
    <lineage>
        <taxon>Eukaryota</taxon>
        <taxon>Metazoa</taxon>
        <taxon>Chordata</taxon>
        <taxon>Craniata</taxon>
        <taxon>Vertebrata</taxon>
        <taxon>Euteleostomi</taxon>
        <taxon>Actinopterygii</taxon>
        <taxon>Neopterygii</taxon>
        <taxon>Teleostei</taxon>
        <taxon>Ostariophysi</taxon>
        <taxon>Siluriformes</taxon>
        <taxon>Bagridae</taxon>
        <taxon>Tachysurus</taxon>
    </lineage>
</organism>
<evidence type="ECO:0000256" key="6">
    <source>
        <dbReference type="SAM" id="MobiDB-lite"/>
    </source>
</evidence>
<evidence type="ECO:0000256" key="3">
    <source>
        <dbReference type="ARBA" id="ARBA00022490"/>
    </source>
</evidence>
<evidence type="ECO:0000313" key="8">
    <source>
        <dbReference type="EMBL" id="KAK2860644.1"/>
    </source>
</evidence>
<dbReference type="PROSITE" id="PS50309">
    <property type="entry name" value="DC"/>
    <property type="match status" value="2"/>
</dbReference>
<dbReference type="Gene3D" id="3.10.20.230">
    <property type="entry name" value="Doublecortin domain"/>
    <property type="match status" value="2"/>
</dbReference>
<evidence type="ECO:0000313" key="9">
    <source>
        <dbReference type="Proteomes" id="UP001187315"/>
    </source>
</evidence>
<dbReference type="SMART" id="SM00537">
    <property type="entry name" value="DCX"/>
    <property type="match status" value="2"/>
</dbReference>
<comment type="caution">
    <text evidence="8">The sequence shown here is derived from an EMBL/GenBank/DDBJ whole genome shotgun (WGS) entry which is preliminary data.</text>
</comment>
<feature type="region of interest" description="Disordered" evidence="6">
    <location>
        <begin position="979"/>
        <end position="1010"/>
    </location>
</feature>
<feature type="compositionally biased region" description="Basic and acidic residues" evidence="6">
    <location>
        <begin position="1241"/>
        <end position="1251"/>
    </location>
</feature>
<comment type="subcellular location">
    <subcellularLocation>
        <location evidence="1">Cell projection</location>
    </subcellularLocation>
    <subcellularLocation>
        <location evidence="2">Cytoplasm</location>
    </subcellularLocation>
</comment>
<evidence type="ECO:0000256" key="2">
    <source>
        <dbReference type="ARBA" id="ARBA00004496"/>
    </source>
</evidence>
<keyword evidence="3" id="KW-0963">Cytoplasm</keyword>
<feature type="region of interest" description="Disordered" evidence="6">
    <location>
        <begin position="1227"/>
        <end position="1255"/>
    </location>
</feature>
<sequence>MNDTSAFQKAALQEQSPANSHTLVPLWQPYTSKPFASRRVCFYKSGDAQFSGLPVVINNRTFKTFEALLDSLSKRVPLPFGVRTITTPRGHTAIQGLDQLQHGQSYICSDKRTVKPIDLEQARRKPPPWYHARPVTSKRPRERQSPLMRNLRRNEHAALLHTPKRLVVFRNGDPEVKHTLLLQKRTTHSFEALLDHISEVMCFPVRRLHTPDGKRVDGLPALILCSGVLVAAGREPFRKGNYDVQKPFAPTWLPAKTVGRLHPITKRYLVNQLHNSFAESAYDPTGSVEMETCHQLESVAETDTVTCMDGDPNEYICMPKDDDIEKTFRVNQDGSMTVEMKVRLTIKEEETVHWTTTVSRQSVINQMKSGLESQSNLDAALSDKITPDVASAIQRSPEEYNNESTNEGLQAEEGFRTKEPMQQYPDQIFVESESQGTVQRLDNSMDDTSIEQVEDTSSEFNKHPVPKPRSSGISQLQASLYKSAEVLQLQDSGQETVLQIYEQQTCQKCFLANTEFYDQGIHTSDTVFSAYPDTIPSSDKESDHGLATLYGSLQRQENVFPSLTLQASSERNNSPEIKNKKSKMHIALNESSKKPAPRMLSIADTCKKRKKVRVIVKKSHIFHIMTDENKRKDNKFDILKEIKKLRGAIFSQAGVMRATNELCHSINSLREAAQHKQRSCLEKSNSLPDFSSHLASTFGSSSRVLLAFLSVMTLRDGLDNLNTLQEENSLSCSEALLMLQSLKEMAAIEDAEQLRANLNDLQKSTSDQLLQSWKCFQQLSNMCMSSSVTPECTQGGSYNASSSEEEAIQGLMEELGVPDIVREELAALHTQGKEKEPGRSKESLTTCEEEKSSIDEYSCDEEHMNFSEDQVSDSRIEPQAKWQSKGLLNQDHTQFYSKTEHVKNTAESEPQTTLIAVCLEHETGHRSEKMEQQVVVEVPEGNTVQKEYSPNEAALCERKTVQAKKKNSSVAKLISNLETCTQRPSSKPEKPARRFVGHTEVSDPDNLNNVSLTDKLIDTNSETNSSSLAFSYDSQSSSVAQDSERSVQAHRVKFIRDMFLAKSQTRTQNGQRQLHSPNSDLSDPQPESTDSGGNWSQETSSGEDDASRLAIAKGFVRRTIERLYGRSNSSSVSADNMRSPTALKAKQREGPGRTNVSSLASYHEARTRVMTDLSYFSATNASDIFSVATDCATLIEEVQSGDANLIDKGHWLLAENQLCECSPELKEGHRNENNKSISAEPEQHCGQEDSLHGTQHSTNLEKSGSTFTYFNLPNASDSDLETEEKREVKVAPATQVQKTRAERNSFLPAFCPPVLKKADNKVHPLTDSTTPTVVTQPVKAQHAQTGLIKQSAEPDALEMLFVFCGQHCPIL</sequence>
<dbReference type="InterPro" id="IPR003533">
    <property type="entry name" value="Doublecortin_dom"/>
</dbReference>
<name>A0AA88TBK1_TACVA</name>
<feature type="region of interest" description="Disordered" evidence="6">
    <location>
        <begin position="829"/>
        <end position="849"/>
    </location>
</feature>
<dbReference type="Pfam" id="PF03607">
    <property type="entry name" value="DCX"/>
    <property type="match status" value="2"/>
</dbReference>
<dbReference type="GO" id="GO:0005930">
    <property type="term" value="C:axoneme"/>
    <property type="evidence" value="ECO:0007669"/>
    <property type="project" value="TreeGrafter"/>
</dbReference>
<gene>
    <name evidence="8" type="ORF">Q7C36_004810</name>
</gene>
<dbReference type="InterPro" id="IPR036572">
    <property type="entry name" value="Doublecortin_dom_sf"/>
</dbReference>
<dbReference type="FunFam" id="3.10.20.230:FF:000006">
    <property type="entry name" value="Oxygen-regulated protein 1"/>
    <property type="match status" value="1"/>
</dbReference>
<evidence type="ECO:0000256" key="1">
    <source>
        <dbReference type="ARBA" id="ARBA00004316"/>
    </source>
</evidence>
<accession>A0AA88TBK1</accession>
<evidence type="ECO:0000256" key="5">
    <source>
        <dbReference type="ARBA" id="ARBA00023273"/>
    </source>
</evidence>
<keyword evidence="9" id="KW-1185">Reference proteome</keyword>
<feature type="domain" description="Doublecortin" evidence="7">
    <location>
        <begin position="164"/>
        <end position="243"/>
    </location>
</feature>
<feature type="region of interest" description="Disordered" evidence="6">
    <location>
        <begin position="1064"/>
        <end position="1108"/>
    </location>
</feature>
<dbReference type="EMBL" id="JAVHJS010000004">
    <property type="protein sequence ID" value="KAK2860644.1"/>
    <property type="molecule type" value="Genomic_DNA"/>
</dbReference>
<dbReference type="GO" id="GO:0043005">
    <property type="term" value="C:neuron projection"/>
    <property type="evidence" value="ECO:0007669"/>
    <property type="project" value="UniProtKB-ARBA"/>
</dbReference>
<evidence type="ECO:0000256" key="4">
    <source>
        <dbReference type="ARBA" id="ARBA00022737"/>
    </source>
</evidence>
<dbReference type="GO" id="GO:0060041">
    <property type="term" value="P:retina development in camera-type eye"/>
    <property type="evidence" value="ECO:0007669"/>
    <property type="project" value="TreeGrafter"/>
</dbReference>
<feature type="region of interest" description="Disordered" evidence="6">
    <location>
        <begin position="123"/>
        <end position="145"/>
    </location>
</feature>
<dbReference type="PANTHER" id="PTHR23005">
    <property type="entry name" value="RETINITIS PIGMENTOSA 1 PROTEIN"/>
    <property type="match status" value="1"/>
</dbReference>
<protein>
    <recommendedName>
        <fullName evidence="7">Doublecortin domain-containing protein</fullName>
    </recommendedName>
</protein>
<feature type="compositionally biased region" description="Polar residues" evidence="6">
    <location>
        <begin position="1064"/>
        <end position="1100"/>
    </location>
</feature>